<dbReference type="Pfam" id="PF21082">
    <property type="entry name" value="MS_channel_3rd"/>
    <property type="match status" value="1"/>
</dbReference>
<dbReference type="Gene3D" id="3.30.70.100">
    <property type="match status" value="1"/>
</dbReference>
<reference evidence="11" key="1">
    <citation type="submission" date="2018-05" db="EMBL/GenBank/DDBJ databases">
        <authorList>
            <person name="Lanie J.A."/>
            <person name="Ng W.-L."/>
            <person name="Kazmierczak K.M."/>
            <person name="Andrzejewski T.M."/>
            <person name="Davidsen T.M."/>
            <person name="Wayne K.J."/>
            <person name="Tettelin H."/>
            <person name="Glass J.I."/>
            <person name="Rusch D."/>
            <person name="Podicherti R."/>
            <person name="Tsui H.-C.T."/>
            <person name="Winkler M.E."/>
        </authorList>
    </citation>
    <scope>NUCLEOTIDE SEQUENCE</scope>
</reference>
<keyword evidence="5 7" id="KW-1133">Transmembrane helix</keyword>
<gene>
    <name evidence="11" type="ORF">METZ01_LOCUS25559</name>
</gene>
<evidence type="ECO:0000259" key="10">
    <source>
        <dbReference type="Pfam" id="PF21088"/>
    </source>
</evidence>
<evidence type="ECO:0000259" key="9">
    <source>
        <dbReference type="Pfam" id="PF21082"/>
    </source>
</evidence>
<feature type="domain" description="Mechanosensitive ion channel transmembrane helices 2/3" evidence="10">
    <location>
        <begin position="120"/>
        <end position="161"/>
    </location>
</feature>
<keyword evidence="6 7" id="KW-0472">Membrane</keyword>
<keyword evidence="4 7" id="KW-0812">Transmembrane</keyword>
<keyword evidence="3" id="KW-1003">Cell membrane</keyword>
<evidence type="ECO:0000256" key="1">
    <source>
        <dbReference type="ARBA" id="ARBA00004651"/>
    </source>
</evidence>
<dbReference type="InterPro" id="IPR011014">
    <property type="entry name" value="MscS_channel_TM-2"/>
</dbReference>
<dbReference type="EMBL" id="UINC01001155">
    <property type="protein sequence ID" value="SUZ72705.1"/>
    <property type="molecule type" value="Genomic_DNA"/>
</dbReference>
<evidence type="ECO:0008006" key="12">
    <source>
        <dbReference type="Google" id="ProtNLM"/>
    </source>
</evidence>
<proteinExistence type="inferred from homology"/>
<dbReference type="InterPro" id="IPR049142">
    <property type="entry name" value="MS_channel_1st"/>
</dbReference>
<feature type="transmembrane region" description="Helical" evidence="7">
    <location>
        <begin position="44"/>
        <end position="64"/>
    </location>
</feature>
<evidence type="ECO:0000256" key="3">
    <source>
        <dbReference type="ARBA" id="ARBA00022475"/>
    </source>
</evidence>
<evidence type="ECO:0000256" key="4">
    <source>
        <dbReference type="ARBA" id="ARBA00022692"/>
    </source>
</evidence>
<feature type="transmembrane region" description="Helical" evidence="7">
    <location>
        <begin position="116"/>
        <end position="135"/>
    </location>
</feature>
<evidence type="ECO:0000313" key="11">
    <source>
        <dbReference type="EMBL" id="SUZ72705.1"/>
    </source>
</evidence>
<name>A0A381Q090_9ZZZZ</name>
<evidence type="ECO:0000259" key="8">
    <source>
        <dbReference type="Pfam" id="PF00924"/>
    </source>
</evidence>
<dbReference type="InterPro" id="IPR010920">
    <property type="entry name" value="LSM_dom_sf"/>
</dbReference>
<evidence type="ECO:0000256" key="2">
    <source>
        <dbReference type="ARBA" id="ARBA00008017"/>
    </source>
</evidence>
<dbReference type="InterPro" id="IPR006685">
    <property type="entry name" value="MscS_channel_2nd"/>
</dbReference>
<dbReference type="PANTHER" id="PTHR30221">
    <property type="entry name" value="SMALL-CONDUCTANCE MECHANOSENSITIVE CHANNEL"/>
    <property type="match status" value="1"/>
</dbReference>
<dbReference type="Gene3D" id="1.10.287.1260">
    <property type="match status" value="1"/>
</dbReference>
<dbReference type="SUPFAM" id="SSF82861">
    <property type="entry name" value="Mechanosensitive channel protein MscS (YggB), transmembrane region"/>
    <property type="match status" value="1"/>
</dbReference>
<dbReference type="SUPFAM" id="SSF82689">
    <property type="entry name" value="Mechanosensitive channel protein MscS (YggB), C-terminal domain"/>
    <property type="match status" value="1"/>
</dbReference>
<evidence type="ECO:0000256" key="7">
    <source>
        <dbReference type="SAM" id="Phobius"/>
    </source>
</evidence>
<dbReference type="GO" id="GO:0005886">
    <property type="term" value="C:plasma membrane"/>
    <property type="evidence" value="ECO:0007669"/>
    <property type="project" value="UniProtKB-SubCell"/>
</dbReference>
<sequence>MKWGPPAGIVAAGILLGWIFKRFIHTRLVKAAEKSKWEGDDVVLKALASQIIFWFFLAALSIAVRDIKFADPIGTYVSKLLVVLLVGSITHAASKLIVGLFNLWSQNQDKGFPSTVMFTNIVRITVYLIGILIILDMLEISIAPMLTALGVGGLAVSLALKDTLSDVFAGLHILLSKKVQPGDFIHIDSGEMGYVTNISWRNTTMLERTNNILHIPNTKLSSAIIKNYDSNDPSFSVKIPFGVAYGTDLDRAEKVALEVVGDIQNSLEETNKNFTPTVRIQVLGESSIDMMAYFRCNKYGDHHPIIHQFIKKLHQRFDEENIEIPFPMRTVIQRNEHAE</sequence>
<feature type="transmembrane region" description="Helical" evidence="7">
    <location>
        <begin position="6"/>
        <end position="24"/>
    </location>
</feature>
<feature type="domain" description="Mechanosensitive ion channel MscS" evidence="8">
    <location>
        <begin position="162"/>
        <end position="229"/>
    </location>
</feature>
<evidence type="ECO:0000256" key="6">
    <source>
        <dbReference type="ARBA" id="ARBA00023136"/>
    </source>
</evidence>
<feature type="domain" description="Mechanosensitive ion channel MscS C-terminal" evidence="9">
    <location>
        <begin position="237"/>
        <end position="324"/>
    </location>
</feature>
<dbReference type="InterPro" id="IPR023408">
    <property type="entry name" value="MscS_beta-dom_sf"/>
</dbReference>
<dbReference type="InterPro" id="IPR049278">
    <property type="entry name" value="MS_channel_C"/>
</dbReference>
<comment type="similarity">
    <text evidence="2">Belongs to the MscS (TC 1.A.23) family.</text>
</comment>
<dbReference type="Gene3D" id="2.30.30.60">
    <property type="match status" value="1"/>
</dbReference>
<dbReference type="Pfam" id="PF21088">
    <property type="entry name" value="MS_channel_1st"/>
    <property type="match status" value="1"/>
</dbReference>
<accession>A0A381Q090</accession>
<dbReference type="PANTHER" id="PTHR30221:SF1">
    <property type="entry name" value="SMALL-CONDUCTANCE MECHANOSENSITIVE CHANNEL"/>
    <property type="match status" value="1"/>
</dbReference>
<feature type="transmembrane region" description="Helical" evidence="7">
    <location>
        <begin position="76"/>
        <end position="104"/>
    </location>
</feature>
<organism evidence="11">
    <name type="scientific">marine metagenome</name>
    <dbReference type="NCBI Taxonomy" id="408172"/>
    <lineage>
        <taxon>unclassified sequences</taxon>
        <taxon>metagenomes</taxon>
        <taxon>ecological metagenomes</taxon>
    </lineage>
</organism>
<dbReference type="Pfam" id="PF00924">
    <property type="entry name" value="MS_channel_2nd"/>
    <property type="match status" value="1"/>
</dbReference>
<comment type="subcellular location">
    <subcellularLocation>
        <location evidence="1">Cell membrane</location>
        <topology evidence="1">Multi-pass membrane protein</topology>
    </subcellularLocation>
</comment>
<dbReference type="InterPro" id="IPR045275">
    <property type="entry name" value="MscS_archaea/bacteria_type"/>
</dbReference>
<dbReference type="InterPro" id="IPR011066">
    <property type="entry name" value="MscS_channel_C_sf"/>
</dbReference>
<dbReference type="GO" id="GO:0008381">
    <property type="term" value="F:mechanosensitive monoatomic ion channel activity"/>
    <property type="evidence" value="ECO:0007669"/>
    <property type="project" value="InterPro"/>
</dbReference>
<protein>
    <recommendedName>
        <fullName evidence="12">Mechanosensitive ion channel protein MscS</fullName>
    </recommendedName>
</protein>
<dbReference type="AlphaFoldDB" id="A0A381Q090"/>
<evidence type="ECO:0000256" key="5">
    <source>
        <dbReference type="ARBA" id="ARBA00022989"/>
    </source>
</evidence>
<dbReference type="SUPFAM" id="SSF50182">
    <property type="entry name" value="Sm-like ribonucleoproteins"/>
    <property type="match status" value="1"/>
</dbReference>